<keyword evidence="1" id="KW-0697">Rotamase</keyword>
<keyword evidence="1 3" id="KW-0413">Isomerase</keyword>
<dbReference type="STRING" id="386415.NT01CX_0777"/>
<feature type="domain" description="PpiC" evidence="2">
    <location>
        <begin position="113"/>
        <end position="202"/>
    </location>
</feature>
<sequence>MENKVLATVNGREITENDIQESIKRFPKEQQAYLATEQGKKQLLEQLISFEVFYNYGKEMEYDKTKEYTTAIEIMERDALTQLSVNKVLSQVELTDKEVEDYYNANKSNFVVGEMISAKHILVDTEELAKEVAEEIKNGMTFGDAATKYSTCPSKAQGGNLGKFGKGQMVPEFEEAAFNLEIGKVSEPVKTQFGYHLIQVEEKQEATEKSFDEVKDLIRTNLLQERQKVKYATTVEELKKKYNVEVK</sequence>
<dbReference type="SUPFAM" id="SSF109998">
    <property type="entry name" value="Triger factor/SurA peptide-binding domain-like"/>
    <property type="match status" value="1"/>
</dbReference>
<dbReference type="PROSITE" id="PS50198">
    <property type="entry name" value="PPIC_PPIASE_2"/>
    <property type="match status" value="1"/>
</dbReference>
<dbReference type="HOGENOM" id="CLU_034646_1_2_9"/>
<dbReference type="AlphaFoldDB" id="A0Q3N8"/>
<dbReference type="GO" id="GO:0003755">
    <property type="term" value="F:peptidyl-prolyl cis-trans isomerase activity"/>
    <property type="evidence" value="ECO:0007669"/>
    <property type="project" value="UniProtKB-KW"/>
</dbReference>
<keyword evidence="4" id="KW-1185">Reference proteome</keyword>
<gene>
    <name evidence="3" type="ordered locus">NT01CX_0777</name>
</gene>
<evidence type="ECO:0000259" key="2">
    <source>
        <dbReference type="PROSITE" id="PS50198"/>
    </source>
</evidence>
<dbReference type="PROSITE" id="PS01096">
    <property type="entry name" value="PPIC_PPIASE_1"/>
    <property type="match status" value="1"/>
</dbReference>
<dbReference type="SUPFAM" id="SSF54534">
    <property type="entry name" value="FKBP-like"/>
    <property type="match status" value="1"/>
</dbReference>
<dbReference type="InterPro" id="IPR046357">
    <property type="entry name" value="PPIase_dom_sf"/>
</dbReference>
<dbReference type="Gene3D" id="3.10.50.40">
    <property type="match status" value="1"/>
</dbReference>
<reference evidence="3" key="1">
    <citation type="journal article" date="2006" name="Nat. Biotechnol.">
        <title>The genome and transcriptomes of the anti-tumor agent Clostridium novyi-NT.</title>
        <authorList>
            <person name="Bettegowda C."/>
            <person name="Huang X."/>
            <person name="Lin J."/>
            <person name="Cheong I."/>
            <person name="Kohli M."/>
            <person name="Szabo S.A."/>
            <person name="Zhang X."/>
            <person name="Diaz L.A. Jr."/>
            <person name="Velculescu V.E."/>
            <person name="Parmigiani G."/>
            <person name="Kinzler K.W."/>
            <person name="Vogelstein B."/>
            <person name="Zhou S."/>
        </authorList>
    </citation>
    <scope>NUCLEOTIDE SEQUENCE [LARGE SCALE GENOMIC DNA]</scope>
    <source>
        <strain evidence="3">NT</strain>
    </source>
</reference>
<dbReference type="Gene3D" id="1.10.8.1040">
    <property type="match status" value="1"/>
</dbReference>
<dbReference type="InterPro" id="IPR023058">
    <property type="entry name" value="PPIase_PpiC_CS"/>
</dbReference>
<evidence type="ECO:0000256" key="1">
    <source>
        <dbReference type="PROSITE-ProRule" id="PRU00278"/>
    </source>
</evidence>
<dbReference type="PANTHER" id="PTHR47245:SF2">
    <property type="entry name" value="PEPTIDYL-PROLYL CIS-TRANS ISOMERASE HP_0175-RELATED"/>
    <property type="match status" value="1"/>
</dbReference>
<organism evidence="3 4">
    <name type="scientific">Clostridium novyi (strain NT)</name>
    <dbReference type="NCBI Taxonomy" id="386415"/>
    <lineage>
        <taxon>Bacteria</taxon>
        <taxon>Bacillati</taxon>
        <taxon>Bacillota</taxon>
        <taxon>Clostridia</taxon>
        <taxon>Eubacteriales</taxon>
        <taxon>Clostridiaceae</taxon>
        <taxon>Clostridium</taxon>
    </lineage>
</organism>
<dbReference type="PATRIC" id="fig|386415.7.peg.2279"/>
<protein>
    <submittedName>
        <fullName evidence="3">Peptidil-prolyl cis-trans isomerase</fullName>
        <ecNumber evidence="3">5.2.1.8</ecNumber>
    </submittedName>
</protein>
<dbReference type="eggNOG" id="COG0760">
    <property type="taxonomic scope" value="Bacteria"/>
</dbReference>
<dbReference type="InterPro" id="IPR027304">
    <property type="entry name" value="Trigger_fact/SurA_dom_sf"/>
</dbReference>
<dbReference type="InterPro" id="IPR050245">
    <property type="entry name" value="PrsA_foldase"/>
</dbReference>
<accession>A0Q3N8</accession>
<dbReference type="EMBL" id="CP000382">
    <property type="protein sequence ID" value="ABK62643.1"/>
    <property type="molecule type" value="Genomic_DNA"/>
</dbReference>
<dbReference type="InterPro" id="IPR000297">
    <property type="entry name" value="PPIase_PpiC"/>
</dbReference>
<name>A0Q3N8_CLONN</name>
<dbReference type="Proteomes" id="UP000008220">
    <property type="component" value="Chromosome"/>
</dbReference>
<dbReference type="PANTHER" id="PTHR47245">
    <property type="entry name" value="PEPTIDYLPROLYL ISOMERASE"/>
    <property type="match status" value="1"/>
</dbReference>
<dbReference type="RefSeq" id="WP_011723215.1">
    <property type="nucleotide sequence ID" value="NC_008593.1"/>
</dbReference>
<dbReference type="EC" id="5.2.1.8" evidence="3"/>
<evidence type="ECO:0000313" key="3">
    <source>
        <dbReference type="EMBL" id="ABK62643.1"/>
    </source>
</evidence>
<dbReference type="Pfam" id="PF00639">
    <property type="entry name" value="Rotamase"/>
    <property type="match status" value="1"/>
</dbReference>
<evidence type="ECO:0000313" key="4">
    <source>
        <dbReference type="Proteomes" id="UP000008220"/>
    </source>
</evidence>
<dbReference type="KEGG" id="cno:NT01CX_0777"/>
<proteinExistence type="predicted"/>